<dbReference type="PANTHER" id="PTHR24104">
    <property type="entry name" value="E3 UBIQUITIN-PROTEIN LIGASE NHLRC1-RELATED"/>
    <property type="match status" value="1"/>
</dbReference>
<evidence type="ECO:0000313" key="3">
    <source>
        <dbReference type="EMBL" id="KAK2192575.1"/>
    </source>
</evidence>
<dbReference type="InterPro" id="IPR050952">
    <property type="entry name" value="TRIM-NHL_E3_ligases"/>
</dbReference>
<comment type="caution">
    <text evidence="3">The sequence shown here is derived from an EMBL/GenBank/DDBJ whole genome shotgun (WGS) entry which is preliminary data.</text>
</comment>
<dbReference type="InterPro" id="IPR011042">
    <property type="entry name" value="6-blade_b-propeller_TolB-like"/>
</dbReference>
<accession>A0AAD9PD38</accession>
<dbReference type="SUPFAM" id="SSF101898">
    <property type="entry name" value="NHL repeat"/>
    <property type="match status" value="1"/>
</dbReference>
<gene>
    <name evidence="3" type="ORF">NP493_26g01021</name>
</gene>
<dbReference type="EMBL" id="JAODUO010000027">
    <property type="protein sequence ID" value="KAK2192575.1"/>
    <property type="molecule type" value="Genomic_DNA"/>
</dbReference>
<feature type="repeat" description="NHL" evidence="2">
    <location>
        <begin position="193"/>
        <end position="224"/>
    </location>
</feature>
<dbReference type="PANTHER" id="PTHR24104:SF25">
    <property type="entry name" value="PROTEIN LIN-41"/>
    <property type="match status" value="1"/>
</dbReference>
<dbReference type="GO" id="GO:0000209">
    <property type="term" value="P:protein polyubiquitination"/>
    <property type="evidence" value="ECO:0007669"/>
    <property type="project" value="TreeGrafter"/>
</dbReference>
<dbReference type="InterPro" id="IPR001258">
    <property type="entry name" value="NHL_repeat"/>
</dbReference>
<dbReference type="GO" id="GO:0061630">
    <property type="term" value="F:ubiquitin protein ligase activity"/>
    <property type="evidence" value="ECO:0007669"/>
    <property type="project" value="TreeGrafter"/>
</dbReference>
<evidence type="ECO:0000313" key="4">
    <source>
        <dbReference type="Proteomes" id="UP001209878"/>
    </source>
</evidence>
<dbReference type="Proteomes" id="UP001209878">
    <property type="component" value="Unassembled WGS sequence"/>
</dbReference>
<keyword evidence="4" id="KW-1185">Reference proteome</keyword>
<dbReference type="Pfam" id="PF01436">
    <property type="entry name" value="NHL"/>
    <property type="match status" value="1"/>
</dbReference>
<dbReference type="GO" id="GO:0043161">
    <property type="term" value="P:proteasome-mediated ubiquitin-dependent protein catabolic process"/>
    <property type="evidence" value="ECO:0007669"/>
    <property type="project" value="TreeGrafter"/>
</dbReference>
<dbReference type="PROSITE" id="PS51125">
    <property type="entry name" value="NHL"/>
    <property type="match status" value="3"/>
</dbReference>
<feature type="repeat" description="NHL" evidence="2">
    <location>
        <begin position="85"/>
        <end position="127"/>
    </location>
</feature>
<evidence type="ECO:0000256" key="1">
    <source>
        <dbReference type="ARBA" id="ARBA00022737"/>
    </source>
</evidence>
<keyword evidence="1" id="KW-0677">Repeat</keyword>
<name>A0AAD9PD38_RIDPI</name>
<protein>
    <submittedName>
        <fullName evidence="3">Uncharacterized protein</fullName>
    </submittedName>
</protein>
<proteinExistence type="predicted"/>
<dbReference type="Gene3D" id="2.120.10.30">
    <property type="entry name" value="TolB, C-terminal domain"/>
    <property type="match status" value="2"/>
</dbReference>
<organism evidence="3 4">
    <name type="scientific">Ridgeia piscesae</name>
    <name type="common">Tubeworm</name>
    <dbReference type="NCBI Taxonomy" id="27915"/>
    <lineage>
        <taxon>Eukaryota</taxon>
        <taxon>Metazoa</taxon>
        <taxon>Spiralia</taxon>
        <taxon>Lophotrochozoa</taxon>
        <taxon>Annelida</taxon>
        <taxon>Polychaeta</taxon>
        <taxon>Sedentaria</taxon>
        <taxon>Canalipalpata</taxon>
        <taxon>Sabellida</taxon>
        <taxon>Siboglinidae</taxon>
        <taxon>Ridgeia</taxon>
    </lineage>
</organism>
<reference evidence="3" key="1">
    <citation type="journal article" date="2023" name="Mol. Biol. Evol.">
        <title>Third-Generation Sequencing Reveals the Adaptive Role of the Epigenome in Three Deep-Sea Polychaetes.</title>
        <authorList>
            <person name="Perez M."/>
            <person name="Aroh O."/>
            <person name="Sun Y."/>
            <person name="Lan Y."/>
            <person name="Juniper S.K."/>
            <person name="Young C.R."/>
            <person name="Angers B."/>
            <person name="Qian P.Y."/>
        </authorList>
    </citation>
    <scope>NUCLEOTIDE SEQUENCE</scope>
    <source>
        <strain evidence="3">R07B-5</strain>
    </source>
</reference>
<sequence>MDHSGYDKRLIRPQRDYGNPYTAMLYPTNRTIFQHEWAPTGYRRSLVNYPEFLDAKSGDIIVSERDSHRLQIFSCVGEETRFEPFGRRGSGKNEFLFPGGVVTTPITGANVIVADTGNRRVVYLGTLSDQHGHGFFEQHLEFGNQVFSKPMGIAYDFKRPGVIVVDEVARRVTMHDIKDGRCFGEFRPHASLPFLKPIDIAMDEYGRCYVTDAHNHCVMLFDRNGDFIGRFGEYGTFEGSFRQPHGVCIDRRANVVVADHDNNRVQMFTPDGQFQRIVTSDVYGPKAVAVNVHENLVVSTSEPYNFLKIMKYK</sequence>
<feature type="repeat" description="NHL" evidence="2">
    <location>
        <begin position="228"/>
        <end position="271"/>
    </location>
</feature>
<evidence type="ECO:0000256" key="2">
    <source>
        <dbReference type="PROSITE-ProRule" id="PRU00504"/>
    </source>
</evidence>
<dbReference type="AlphaFoldDB" id="A0AAD9PD38"/>
<dbReference type="CDD" id="cd05819">
    <property type="entry name" value="NHL"/>
    <property type="match status" value="1"/>
</dbReference>